<sequence length="950" mass="106503">MRLFFFAIICACLLPASVRATDFDLVTPGRKVSIYYSAGATQLDSITAHLLAADIQRVTGYKPFVGTDIAKAKGNIILIGNQQGVPLQYADSLQGQWERYTLQVVAQPFPGVSQALVIAGSDVRGTAYGVFDISARIGVSPWYWWADAIPRKQARLSLNIAPFLSAPPSVQYRGIFLNDEDWGLQPWSAKTFEPELGDIGPKTYAKIFELLLRLKANMIWPAMHECTRAFYSVPGNVETAAAYHIVVGSSHAEPMLRTNTREWDKKTMGDFNYVTNQSAVDRYWEARVKQSSKLDAIYTVGMRGVHDSGIEGVKTVAETVPLLERIFQSQRKMLQQYVNPDISRVPQAFTVYKEVLEVYDAGVKVPDDVTIIWPDDNYGYIQRLNNGRERQRQGGSGVYYHASYWGRPHDYLWLPSTHPSLMQEEMTKAYRLGSRKIWVVNVGDIKSIEYNMTSFLDAAYNIQPFLDSRYAKVHLRNWVAQNTGEAHADTIAGLLWKYYDLAFERRPEFMGWSQTEPTTKTGRTAYNHQFYGDQAQRRLDEYQAIQKGVEALRKRMPTQTQDCFFQLVYYPVKCASLINQKFLYQDKAALYGQQGRVVAGWYDSLASTAYKGIVAETDYYNRVLSNGKWAHMMSMAPRKLPVFDPPARTEVTANTTSAWQVKAEGGQADALPILSAVDGQPVFLDVYLTASKQLDFTIAPSASWIRPSLTSGRLTPHGLSSQKRIWINVDWKVAPKTAAFDGYVTIKAGGSTHQVKVTARRPAAPVNFAGHSGDKGYVAINPLHYQQRDDDSRGWQPLMGLGAYGASLQAAVSEQPIKDTTENTIRRMPSVSYYFTSPETRDAKIDICTLPTCPVNDSIGVRYAVSLDNGPLRIMNFRTFGRSNEWKQAVLSNTITRTFEVQQLTAGAHELKIYVIDPGVILDRIIIDLGGLQPFYGSIPESGIINPSNQ</sequence>
<dbReference type="Gene3D" id="2.60.120.1620">
    <property type="match status" value="1"/>
</dbReference>
<evidence type="ECO:0000256" key="1">
    <source>
        <dbReference type="ARBA" id="ARBA00022801"/>
    </source>
</evidence>
<accession>A0ABY6IWE7</accession>
<dbReference type="Pfam" id="PF17829">
    <property type="entry name" value="GH115_C"/>
    <property type="match status" value="1"/>
</dbReference>
<gene>
    <name evidence="4" type="ORF">MKQ68_16480</name>
</gene>
<dbReference type="SUPFAM" id="SSF55545">
    <property type="entry name" value="beta-N-acetylhexosaminidase-like domain"/>
    <property type="match status" value="1"/>
</dbReference>
<dbReference type="Gene3D" id="3.30.379.10">
    <property type="entry name" value="Chitobiase/beta-hexosaminidase domain 2-like"/>
    <property type="match status" value="1"/>
</dbReference>
<dbReference type="Pfam" id="PF15979">
    <property type="entry name" value="Glyco_hydro_115"/>
    <property type="match status" value="1"/>
</dbReference>
<organism evidence="4 5">
    <name type="scientific">Chitinophaga horti</name>
    <dbReference type="NCBI Taxonomy" id="2920382"/>
    <lineage>
        <taxon>Bacteria</taxon>
        <taxon>Pseudomonadati</taxon>
        <taxon>Bacteroidota</taxon>
        <taxon>Chitinophagia</taxon>
        <taxon>Chitinophagales</taxon>
        <taxon>Chitinophagaceae</taxon>
        <taxon>Chitinophaga</taxon>
    </lineage>
</organism>
<dbReference type="InterPro" id="IPR042301">
    <property type="entry name" value="GH115_sf"/>
</dbReference>
<evidence type="ECO:0000313" key="5">
    <source>
        <dbReference type="Proteomes" id="UP001162741"/>
    </source>
</evidence>
<dbReference type="InterPro" id="IPR041437">
    <property type="entry name" value="GH115_C"/>
</dbReference>
<dbReference type="PANTHER" id="PTHR37842">
    <property type="match status" value="1"/>
</dbReference>
<feature type="domain" description="Gylcosyl hydrolase 115 C-terminal" evidence="3">
    <location>
        <begin position="773"/>
        <end position="936"/>
    </location>
</feature>
<protein>
    <submittedName>
        <fullName evidence="4">Glycosyl hydrolase 115 family protein</fullName>
    </submittedName>
</protein>
<dbReference type="InterPro" id="IPR031924">
    <property type="entry name" value="GH115"/>
</dbReference>
<dbReference type="Gene3D" id="3.20.20.520">
    <property type="entry name" value="Glycosyl hydrolase family 115"/>
    <property type="match status" value="1"/>
</dbReference>
<evidence type="ECO:0000259" key="3">
    <source>
        <dbReference type="Pfam" id="PF17829"/>
    </source>
</evidence>
<reference evidence="4" key="1">
    <citation type="submission" date="2022-10" db="EMBL/GenBank/DDBJ databases">
        <title>Chitinophaga sp. nov., isolated from soil.</title>
        <authorList>
            <person name="Jeon C.O."/>
        </authorList>
    </citation>
    <scope>NUCLEOTIDE SEQUENCE</scope>
    <source>
        <strain evidence="4">R8</strain>
    </source>
</reference>
<dbReference type="PANTHER" id="PTHR37842:SF2">
    <property type="entry name" value="GYLCOSYL HYDROLASE 115 C-TERMINAL DOMAIN-CONTAINING PROTEIN"/>
    <property type="match status" value="1"/>
</dbReference>
<keyword evidence="1 4" id="KW-0378">Hydrolase</keyword>
<dbReference type="RefSeq" id="WP_264280069.1">
    <property type="nucleotide sequence ID" value="NZ_CP107006.1"/>
</dbReference>
<dbReference type="InterPro" id="IPR029018">
    <property type="entry name" value="Hex-like_dom2"/>
</dbReference>
<keyword evidence="2" id="KW-0732">Signal</keyword>
<feature type="signal peptide" evidence="2">
    <location>
        <begin position="1"/>
        <end position="20"/>
    </location>
</feature>
<evidence type="ECO:0000313" key="4">
    <source>
        <dbReference type="EMBL" id="UYQ91686.1"/>
    </source>
</evidence>
<dbReference type="Gene3D" id="1.20.58.2150">
    <property type="match status" value="1"/>
</dbReference>
<feature type="chain" id="PRO_5046289503" evidence="2">
    <location>
        <begin position="21"/>
        <end position="950"/>
    </location>
</feature>
<dbReference type="EMBL" id="CP107006">
    <property type="protein sequence ID" value="UYQ91686.1"/>
    <property type="molecule type" value="Genomic_DNA"/>
</dbReference>
<dbReference type="Proteomes" id="UP001162741">
    <property type="component" value="Chromosome"/>
</dbReference>
<name>A0ABY6IWE7_9BACT</name>
<proteinExistence type="predicted"/>
<keyword evidence="5" id="KW-1185">Reference proteome</keyword>
<dbReference type="GO" id="GO:0016787">
    <property type="term" value="F:hydrolase activity"/>
    <property type="evidence" value="ECO:0007669"/>
    <property type="project" value="UniProtKB-KW"/>
</dbReference>
<evidence type="ECO:0000256" key="2">
    <source>
        <dbReference type="SAM" id="SignalP"/>
    </source>
</evidence>